<organism evidence="1 2">
    <name type="scientific">Romanomermis culicivorax</name>
    <name type="common">Nematode worm</name>
    <dbReference type="NCBI Taxonomy" id="13658"/>
    <lineage>
        <taxon>Eukaryota</taxon>
        <taxon>Metazoa</taxon>
        <taxon>Ecdysozoa</taxon>
        <taxon>Nematoda</taxon>
        <taxon>Enoplea</taxon>
        <taxon>Dorylaimia</taxon>
        <taxon>Mermithida</taxon>
        <taxon>Mermithoidea</taxon>
        <taxon>Mermithidae</taxon>
        <taxon>Romanomermis</taxon>
    </lineage>
</organism>
<reference evidence="2" key="1">
    <citation type="submission" date="2022-11" db="UniProtKB">
        <authorList>
            <consortium name="WormBaseParasite"/>
        </authorList>
    </citation>
    <scope>IDENTIFICATION</scope>
</reference>
<sequence length="171" mass="19552">MALLSLIDGEHTILVSLDGADDWVGIYALLGTQFRTNRQKKNKDPIVKAIHLDVYHVIPDMDISPPLYELARQIGFFPEKCTLKATISAMWAIDVSKLTLKFPTALRFFNNPETLFLQLDDLTYAALDPYYPLLLFLALGRYGSVPKVYNTPHCFPMTRWTPPKLTTLRRH</sequence>
<name>A0A915L767_ROMCU</name>
<keyword evidence="1" id="KW-1185">Reference proteome</keyword>
<dbReference type="AlphaFoldDB" id="A0A915L767"/>
<dbReference type="Proteomes" id="UP000887565">
    <property type="component" value="Unplaced"/>
</dbReference>
<protein>
    <submittedName>
        <fullName evidence="2">Uncharacterized protein</fullName>
    </submittedName>
</protein>
<evidence type="ECO:0000313" key="1">
    <source>
        <dbReference type="Proteomes" id="UP000887565"/>
    </source>
</evidence>
<evidence type="ECO:0000313" key="2">
    <source>
        <dbReference type="WBParaSite" id="nRc.2.0.1.t46323-RA"/>
    </source>
</evidence>
<proteinExistence type="predicted"/>
<accession>A0A915L767</accession>
<dbReference type="WBParaSite" id="nRc.2.0.1.t46323-RA">
    <property type="protein sequence ID" value="nRc.2.0.1.t46323-RA"/>
    <property type="gene ID" value="nRc.2.0.1.g46323"/>
</dbReference>